<keyword evidence="2" id="KW-1185">Reference proteome</keyword>
<dbReference type="WBParaSite" id="nRc.2.0.1.t20241-RA">
    <property type="protein sequence ID" value="nRc.2.0.1.t20241-RA"/>
    <property type="gene ID" value="nRc.2.0.1.g20241"/>
</dbReference>
<keyword evidence="1" id="KW-0472">Membrane</keyword>
<accession>A0A915J1A1</accession>
<sequence length="59" mass="6992">MTKAQFRSEKMLRFLWLTFADSIGLPLTVVYFLDFNGNSADFYPNSEIRMKQDSQEKKH</sequence>
<evidence type="ECO:0000256" key="1">
    <source>
        <dbReference type="SAM" id="Phobius"/>
    </source>
</evidence>
<reference evidence="3" key="1">
    <citation type="submission" date="2022-11" db="UniProtKB">
        <authorList>
            <consortium name="WormBaseParasite"/>
        </authorList>
    </citation>
    <scope>IDENTIFICATION</scope>
</reference>
<proteinExistence type="predicted"/>
<dbReference type="Proteomes" id="UP000887565">
    <property type="component" value="Unplaced"/>
</dbReference>
<dbReference type="AlphaFoldDB" id="A0A915J1A1"/>
<keyword evidence="1" id="KW-0812">Transmembrane</keyword>
<name>A0A915J1A1_ROMCU</name>
<evidence type="ECO:0000313" key="2">
    <source>
        <dbReference type="Proteomes" id="UP000887565"/>
    </source>
</evidence>
<organism evidence="2 3">
    <name type="scientific">Romanomermis culicivorax</name>
    <name type="common">Nematode worm</name>
    <dbReference type="NCBI Taxonomy" id="13658"/>
    <lineage>
        <taxon>Eukaryota</taxon>
        <taxon>Metazoa</taxon>
        <taxon>Ecdysozoa</taxon>
        <taxon>Nematoda</taxon>
        <taxon>Enoplea</taxon>
        <taxon>Dorylaimia</taxon>
        <taxon>Mermithida</taxon>
        <taxon>Mermithoidea</taxon>
        <taxon>Mermithidae</taxon>
        <taxon>Romanomermis</taxon>
    </lineage>
</organism>
<feature type="transmembrane region" description="Helical" evidence="1">
    <location>
        <begin position="12"/>
        <end position="33"/>
    </location>
</feature>
<protein>
    <submittedName>
        <fullName evidence="3">Uncharacterized protein</fullName>
    </submittedName>
</protein>
<evidence type="ECO:0000313" key="3">
    <source>
        <dbReference type="WBParaSite" id="nRc.2.0.1.t20241-RA"/>
    </source>
</evidence>
<keyword evidence="1" id="KW-1133">Transmembrane helix</keyword>